<evidence type="ECO:0000313" key="3">
    <source>
        <dbReference type="Proteomes" id="UP001501196"/>
    </source>
</evidence>
<reference evidence="3" key="1">
    <citation type="journal article" date="2019" name="Int. J. Syst. Evol. Microbiol.">
        <title>The Global Catalogue of Microorganisms (GCM) 10K type strain sequencing project: providing services to taxonomists for standard genome sequencing and annotation.</title>
        <authorList>
            <consortium name="The Broad Institute Genomics Platform"/>
            <consortium name="The Broad Institute Genome Sequencing Center for Infectious Disease"/>
            <person name="Wu L."/>
            <person name="Ma J."/>
        </authorList>
    </citation>
    <scope>NUCLEOTIDE SEQUENCE [LARGE SCALE GENOMIC DNA]</scope>
    <source>
        <strain evidence="3">JCM 15672</strain>
    </source>
</reference>
<dbReference type="RefSeq" id="WP_344376029.1">
    <property type="nucleotide sequence ID" value="NZ_BAAAPW010000005.1"/>
</dbReference>
<accession>A0ABP5GAQ0</accession>
<comment type="caution">
    <text evidence="2">The sequence shown here is derived from an EMBL/GenBank/DDBJ whole genome shotgun (WGS) entry which is preliminary data.</text>
</comment>
<sequence>MGTVIVIQFVTLDGVVDDPDGRWGADYGGWAFRFGPEAIAGDTFRLGSTLDTGVLCFGRRTWEHFSRLWPARTGPFPDAMNGARKVVASRGAPDLGAWANSELLKGDLLDGVDRLAAERDVVVIGSTSIVRALQDSGRIGEYRLLTFPTVIGDAHATRLFEASAALRLVWVDAAGPATLTVLAADAGSAAGALGRA</sequence>
<dbReference type="Proteomes" id="UP001501196">
    <property type="component" value="Unassembled WGS sequence"/>
</dbReference>
<dbReference type="Pfam" id="PF01872">
    <property type="entry name" value="RibD_C"/>
    <property type="match status" value="1"/>
</dbReference>
<evidence type="ECO:0000259" key="1">
    <source>
        <dbReference type="Pfam" id="PF01872"/>
    </source>
</evidence>
<protein>
    <submittedName>
        <fullName evidence="2">Dihydrofolate reductase family protein</fullName>
    </submittedName>
</protein>
<organism evidence="2 3">
    <name type="scientific">Agromyces tropicus</name>
    <dbReference type="NCBI Taxonomy" id="555371"/>
    <lineage>
        <taxon>Bacteria</taxon>
        <taxon>Bacillati</taxon>
        <taxon>Actinomycetota</taxon>
        <taxon>Actinomycetes</taxon>
        <taxon>Micrococcales</taxon>
        <taxon>Microbacteriaceae</taxon>
        <taxon>Agromyces</taxon>
    </lineage>
</organism>
<dbReference type="InterPro" id="IPR002734">
    <property type="entry name" value="RibDG_C"/>
</dbReference>
<dbReference type="SUPFAM" id="SSF53597">
    <property type="entry name" value="Dihydrofolate reductase-like"/>
    <property type="match status" value="1"/>
</dbReference>
<dbReference type="Gene3D" id="3.40.430.10">
    <property type="entry name" value="Dihydrofolate Reductase, subunit A"/>
    <property type="match status" value="1"/>
</dbReference>
<keyword evidence="3" id="KW-1185">Reference proteome</keyword>
<name>A0ABP5GAQ0_9MICO</name>
<evidence type="ECO:0000313" key="2">
    <source>
        <dbReference type="EMBL" id="GAA2041578.1"/>
    </source>
</evidence>
<dbReference type="EMBL" id="BAAAPW010000005">
    <property type="protein sequence ID" value="GAA2041578.1"/>
    <property type="molecule type" value="Genomic_DNA"/>
</dbReference>
<feature type="domain" description="Bacterial bifunctional deaminase-reductase C-terminal" evidence="1">
    <location>
        <begin position="3"/>
        <end position="164"/>
    </location>
</feature>
<gene>
    <name evidence="2" type="ORF">GCM10009819_29440</name>
</gene>
<dbReference type="InterPro" id="IPR024072">
    <property type="entry name" value="DHFR-like_dom_sf"/>
</dbReference>
<proteinExistence type="predicted"/>